<evidence type="ECO:0000256" key="3">
    <source>
        <dbReference type="ARBA" id="ARBA00023163"/>
    </source>
</evidence>
<dbReference type="STRING" id="355548.SAMN04487945_0796"/>
<accession>A0A1I0NEL0</accession>
<dbReference type="AlphaFoldDB" id="A0A1I0NEL0"/>
<evidence type="ECO:0000313" key="6">
    <source>
        <dbReference type="EMBL" id="SEV99441.1"/>
    </source>
</evidence>
<keyword evidence="1" id="KW-0805">Transcription regulation</keyword>
<evidence type="ECO:0000259" key="4">
    <source>
        <dbReference type="Pfam" id="PF08350"/>
    </source>
</evidence>
<protein>
    <submittedName>
        <fullName evidence="6">Predicted transcriptional regulator, contains HTH domain</fullName>
    </submittedName>
</protein>
<dbReference type="InterPro" id="IPR000524">
    <property type="entry name" value="Tscrpt_reg_HTH_GntR"/>
</dbReference>
<evidence type="ECO:0000313" key="7">
    <source>
        <dbReference type="Proteomes" id="UP000198518"/>
    </source>
</evidence>
<reference evidence="6 7" key="1">
    <citation type="submission" date="2016-10" db="EMBL/GenBank/DDBJ databases">
        <authorList>
            <person name="de Groot N.N."/>
        </authorList>
    </citation>
    <scope>NUCLEOTIDE SEQUENCE [LARGE SCALE GENOMIC DNA]</scope>
    <source>
        <strain evidence="6 7">CGMCC 1.5337</strain>
    </source>
</reference>
<dbReference type="InterPro" id="IPR057527">
    <property type="entry name" value="HVO_A0261-like_N"/>
</dbReference>
<dbReference type="GO" id="GO:0003677">
    <property type="term" value="F:DNA binding"/>
    <property type="evidence" value="ECO:0007669"/>
    <property type="project" value="UniProtKB-KW"/>
</dbReference>
<dbReference type="GO" id="GO:0003700">
    <property type="term" value="F:DNA-binding transcription factor activity"/>
    <property type="evidence" value="ECO:0007669"/>
    <property type="project" value="InterPro"/>
</dbReference>
<evidence type="ECO:0000259" key="5">
    <source>
        <dbReference type="Pfam" id="PF25213"/>
    </source>
</evidence>
<dbReference type="InterPro" id="IPR036390">
    <property type="entry name" value="WH_DNA-bd_sf"/>
</dbReference>
<feature type="domain" description="Methanogenesis regulatory protein FilR1 middle" evidence="4">
    <location>
        <begin position="118"/>
        <end position="247"/>
    </location>
</feature>
<organism evidence="6 7">
    <name type="scientific">Halobacterium jilantaiense</name>
    <dbReference type="NCBI Taxonomy" id="355548"/>
    <lineage>
        <taxon>Archaea</taxon>
        <taxon>Methanobacteriati</taxon>
        <taxon>Methanobacteriota</taxon>
        <taxon>Stenosarchaea group</taxon>
        <taxon>Halobacteria</taxon>
        <taxon>Halobacteriales</taxon>
        <taxon>Halobacteriaceae</taxon>
        <taxon>Halobacterium</taxon>
    </lineage>
</organism>
<sequence>MTAPSTLVEVLARRADLLRAVRAASRSKPRLAEELGVSRSTVDRAVRELEAEGFVERADGVSLTLQGRLAVKSYEALAADLDGLDAAASVLGTLPEDARVDTALLRDAAVVEASPVAPQRATEAYRSLAADATRIRGYASTLLDSTVPTLHDQIVEAGLEMELLLGPEVLSALVGSHRRAVADARDTGRMALREVEDGLAYSLLLVETPETTYATALFYDGTAHTGLVRNDAPAAVEWAESVYEDLLAAADQLPE</sequence>
<evidence type="ECO:0000256" key="2">
    <source>
        <dbReference type="ARBA" id="ARBA00023125"/>
    </source>
</evidence>
<dbReference type="Gene3D" id="1.10.10.10">
    <property type="entry name" value="Winged helix-like DNA-binding domain superfamily/Winged helix DNA-binding domain"/>
    <property type="match status" value="1"/>
</dbReference>
<dbReference type="Pfam" id="PF25213">
    <property type="entry name" value="HVO_A0261_N"/>
    <property type="match status" value="1"/>
</dbReference>
<dbReference type="InterPro" id="IPR013561">
    <property type="entry name" value="FilR1_middle_dom"/>
</dbReference>
<dbReference type="EMBL" id="FOJA01000001">
    <property type="protein sequence ID" value="SEV99441.1"/>
    <property type="molecule type" value="Genomic_DNA"/>
</dbReference>
<feature type="domain" description="HVO-A0261-like N-terminal" evidence="5">
    <location>
        <begin position="11"/>
        <end position="81"/>
    </location>
</feature>
<keyword evidence="3" id="KW-0804">Transcription</keyword>
<proteinExistence type="predicted"/>
<dbReference type="OrthoDB" id="11410at2157"/>
<keyword evidence="7" id="KW-1185">Reference proteome</keyword>
<name>A0A1I0NEL0_9EURY</name>
<dbReference type="Proteomes" id="UP000198518">
    <property type="component" value="Unassembled WGS sequence"/>
</dbReference>
<gene>
    <name evidence="6" type="ORF">SAMN04487945_0796</name>
</gene>
<dbReference type="InterPro" id="IPR036388">
    <property type="entry name" value="WH-like_DNA-bd_sf"/>
</dbReference>
<dbReference type="PRINTS" id="PR00035">
    <property type="entry name" value="HTHGNTR"/>
</dbReference>
<dbReference type="SUPFAM" id="SSF46785">
    <property type="entry name" value="Winged helix' DNA-binding domain"/>
    <property type="match status" value="1"/>
</dbReference>
<dbReference type="Pfam" id="PF08350">
    <property type="entry name" value="FilR1_middle"/>
    <property type="match status" value="1"/>
</dbReference>
<keyword evidence="2" id="KW-0238">DNA-binding</keyword>
<dbReference type="RefSeq" id="WP_089668085.1">
    <property type="nucleotide sequence ID" value="NZ_FOJA01000001.1"/>
</dbReference>
<evidence type="ECO:0000256" key="1">
    <source>
        <dbReference type="ARBA" id="ARBA00023015"/>
    </source>
</evidence>